<reference evidence="1 2" key="1">
    <citation type="submission" date="2014-06" db="EMBL/GenBank/DDBJ databases">
        <title>Evolutionary Origins and Diversification of the Mycorrhizal Mutualists.</title>
        <authorList>
            <consortium name="DOE Joint Genome Institute"/>
            <consortium name="Mycorrhizal Genomics Consortium"/>
            <person name="Kohler A."/>
            <person name="Kuo A."/>
            <person name="Nagy L.G."/>
            <person name="Floudas D."/>
            <person name="Copeland A."/>
            <person name="Barry K.W."/>
            <person name="Cichocki N."/>
            <person name="Veneault-Fourrey C."/>
            <person name="LaButti K."/>
            <person name="Lindquist E.A."/>
            <person name="Lipzen A."/>
            <person name="Lundell T."/>
            <person name="Morin E."/>
            <person name="Murat C."/>
            <person name="Riley R."/>
            <person name="Ohm R."/>
            <person name="Sun H."/>
            <person name="Tunlid A."/>
            <person name="Henrissat B."/>
            <person name="Grigoriev I.V."/>
            <person name="Hibbett D.S."/>
            <person name="Martin F."/>
        </authorList>
    </citation>
    <scope>NUCLEOTIDE SEQUENCE [LARGE SCALE GENOMIC DNA]</scope>
    <source>
        <strain evidence="1 2">SS14</strain>
    </source>
</reference>
<name>A0A0C9UMF5_SPHS4</name>
<dbReference type="AlphaFoldDB" id="A0A0C9UMF5"/>
<evidence type="ECO:0000313" key="1">
    <source>
        <dbReference type="EMBL" id="KIJ29997.1"/>
    </source>
</evidence>
<keyword evidence="2" id="KW-1185">Reference proteome</keyword>
<evidence type="ECO:0000313" key="2">
    <source>
        <dbReference type="Proteomes" id="UP000054279"/>
    </source>
</evidence>
<dbReference type="EMBL" id="KN837270">
    <property type="protein sequence ID" value="KIJ29997.1"/>
    <property type="molecule type" value="Genomic_DNA"/>
</dbReference>
<dbReference type="Proteomes" id="UP000054279">
    <property type="component" value="Unassembled WGS sequence"/>
</dbReference>
<organism evidence="1 2">
    <name type="scientific">Sphaerobolus stellatus (strain SS14)</name>
    <dbReference type="NCBI Taxonomy" id="990650"/>
    <lineage>
        <taxon>Eukaryota</taxon>
        <taxon>Fungi</taxon>
        <taxon>Dikarya</taxon>
        <taxon>Basidiomycota</taxon>
        <taxon>Agaricomycotina</taxon>
        <taxon>Agaricomycetes</taxon>
        <taxon>Phallomycetidae</taxon>
        <taxon>Geastrales</taxon>
        <taxon>Sphaerobolaceae</taxon>
        <taxon>Sphaerobolus</taxon>
    </lineage>
</organism>
<proteinExistence type="predicted"/>
<protein>
    <submittedName>
        <fullName evidence="1">Uncharacterized protein</fullName>
    </submittedName>
</protein>
<accession>A0A0C9UMF5</accession>
<dbReference type="HOGENOM" id="CLU_1901332_0_0_1"/>
<dbReference type="OrthoDB" id="3027122at2759"/>
<sequence>LCSLATPPTLAVAGVDNIYTFILSEAFSNIDPNEKARIQACLSLLVSAIQPLQSLHSVIHVPEKDADEEIIPYHASFPDYLITESRAGSCEWFINLHSAHNSSAYKCFAIMELELHFGIGGATKYTKTVWVQEQ</sequence>
<gene>
    <name evidence="1" type="ORF">M422DRAFT_268461</name>
</gene>
<feature type="non-terminal residue" evidence="1">
    <location>
        <position position="1"/>
    </location>
</feature>